<evidence type="ECO:0000313" key="3">
    <source>
        <dbReference type="Proteomes" id="UP001195483"/>
    </source>
</evidence>
<dbReference type="EMBL" id="JAEAOA010000869">
    <property type="protein sequence ID" value="KAK3611800.1"/>
    <property type="molecule type" value="Genomic_DNA"/>
</dbReference>
<feature type="compositionally biased region" description="Polar residues" evidence="1">
    <location>
        <begin position="79"/>
        <end position="94"/>
    </location>
</feature>
<gene>
    <name evidence="2" type="ORF">CHS0354_014153</name>
</gene>
<name>A0AAE0TKY3_9BIVA</name>
<proteinExistence type="predicted"/>
<organism evidence="2 3">
    <name type="scientific">Potamilus streckersoni</name>
    <dbReference type="NCBI Taxonomy" id="2493646"/>
    <lineage>
        <taxon>Eukaryota</taxon>
        <taxon>Metazoa</taxon>
        <taxon>Spiralia</taxon>
        <taxon>Lophotrochozoa</taxon>
        <taxon>Mollusca</taxon>
        <taxon>Bivalvia</taxon>
        <taxon>Autobranchia</taxon>
        <taxon>Heteroconchia</taxon>
        <taxon>Palaeoheterodonta</taxon>
        <taxon>Unionida</taxon>
        <taxon>Unionoidea</taxon>
        <taxon>Unionidae</taxon>
        <taxon>Ambleminae</taxon>
        <taxon>Lampsilini</taxon>
        <taxon>Potamilus</taxon>
    </lineage>
</organism>
<sequence length="107" mass="12045">MIFDENLTWKYHINQLVLRCKKNINLLLHLTGTNRGGESNPVKKLFNDAISPLIPCWSQIHLQLKIHTCQVEPQLHDLQAQSTNPGNSSNNQHTAGGPIPTPPKIYT</sequence>
<dbReference type="AlphaFoldDB" id="A0AAE0TKY3"/>
<feature type="non-terminal residue" evidence="2">
    <location>
        <position position="107"/>
    </location>
</feature>
<feature type="region of interest" description="Disordered" evidence="1">
    <location>
        <begin position="77"/>
        <end position="107"/>
    </location>
</feature>
<reference evidence="2" key="2">
    <citation type="journal article" date="2021" name="Genome Biol. Evol.">
        <title>Developing a high-quality reference genome for a parasitic bivalve with doubly uniparental inheritance (Bivalvia: Unionida).</title>
        <authorList>
            <person name="Smith C.H."/>
        </authorList>
    </citation>
    <scope>NUCLEOTIDE SEQUENCE</scope>
    <source>
        <strain evidence="2">CHS0354</strain>
        <tissue evidence="2">Mantle</tissue>
    </source>
</reference>
<reference evidence="2" key="3">
    <citation type="submission" date="2023-05" db="EMBL/GenBank/DDBJ databases">
        <authorList>
            <person name="Smith C.H."/>
        </authorList>
    </citation>
    <scope>NUCLEOTIDE SEQUENCE</scope>
    <source>
        <strain evidence="2">CHS0354</strain>
        <tissue evidence="2">Mantle</tissue>
    </source>
</reference>
<comment type="caution">
    <text evidence="2">The sequence shown here is derived from an EMBL/GenBank/DDBJ whole genome shotgun (WGS) entry which is preliminary data.</text>
</comment>
<dbReference type="Proteomes" id="UP001195483">
    <property type="component" value="Unassembled WGS sequence"/>
</dbReference>
<keyword evidence="3" id="KW-1185">Reference proteome</keyword>
<evidence type="ECO:0000256" key="1">
    <source>
        <dbReference type="SAM" id="MobiDB-lite"/>
    </source>
</evidence>
<accession>A0AAE0TKY3</accession>
<evidence type="ECO:0000313" key="2">
    <source>
        <dbReference type="EMBL" id="KAK3611800.1"/>
    </source>
</evidence>
<reference evidence="2" key="1">
    <citation type="journal article" date="2021" name="Genome Biol. Evol.">
        <title>A High-Quality Reference Genome for a Parasitic Bivalve with Doubly Uniparental Inheritance (Bivalvia: Unionida).</title>
        <authorList>
            <person name="Smith C.H."/>
        </authorList>
    </citation>
    <scope>NUCLEOTIDE SEQUENCE</scope>
    <source>
        <strain evidence="2">CHS0354</strain>
    </source>
</reference>
<protein>
    <submittedName>
        <fullName evidence="2">Uncharacterized protein</fullName>
    </submittedName>
</protein>